<dbReference type="AlphaFoldDB" id="A0A166EP90"/>
<dbReference type="Proteomes" id="UP000076532">
    <property type="component" value="Unassembled WGS sequence"/>
</dbReference>
<feature type="compositionally biased region" description="Low complexity" evidence="1">
    <location>
        <begin position="37"/>
        <end position="50"/>
    </location>
</feature>
<dbReference type="EMBL" id="KV417598">
    <property type="protein sequence ID" value="KZP15963.1"/>
    <property type="molecule type" value="Genomic_DNA"/>
</dbReference>
<evidence type="ECO:0000313" key="2">
    <source>
        <dbReference type="EMBL" id="KZP15963.1"/>
    </source>
</evidence>
<gene>
    <name evidence="2" type="ORF">FIBSPDRAFT_866413</name>
</gene>
<keyword evidence="3" id="KW-1185">Reference proteome</keyword>
<feature type="non-terminal residue" evidence="2">
    <location>
        <position position="80"/>
    </location>
</feature>
<feature type="compositionally biased region" description="Polar residues" evidence="1">
    <location>
        <begin position="69"/>
        <end position="80"/>
    </location>
</feature>
<feature type="region of interest" description="Disordered" evidence="1">
    <location>
        <begin position="28"/>
        <end position="80"/>
    </location>
</feature>
<proteinExistence type="predicted"/>
<name>A0A166EP90_9AGAM</name>
<evidence type="ECO:0000313" key="3">
    <source>
        <dbReference type="Proteomes" id="UP000076532"/>
    </source>
</evidence>
<protein>
    <submittedName>
        <fullName evidence="2">Uncharacterized protein</fullName>
    </submittedName>
</protein>
<reference evidence="2 3" key="1">
    <citation type="journal article" date="2016" name="Mol. Biol. Evol.">
        <title>Comparative Genomics of Early-Diverging Mushroom-Forming Fungi Provides Insights into the Origins of Lignocellulose Decay Capabilities.</title>
        <authorList>
            <person name="Nagy L.G."/>
            <person name="Riley R."/>
            <person name="Tritt A."/>
            <person name="Adam C."/>
            <person name="Daum C."/>
            <person name="Floudas D."/>
            <person name="Sun H."/>
            <person name="Yadav J.S."/>
            <person name="Pangilinan J."/>
            <person name="Larsson K.H."/>
            <person name="Matsuura K."/>
            <person name="Barry K."/>
            <person name="Labutti K."/>
            <person name="Kuo R."/>
            <person name="Ohm R.A."/>
            <person name="Bhattacharya S.S."/>
            <person name="Shirouzu T."/>
            <person name="Yoshinaga Y."/>
            <person name="Martin F.M."/>
            <person name="Grigoriev I.V."/>
            <person name="Hibbett D.S."/>
        </authorList>
    </citation>
    <scope>NUCLEOTIDE SEQUENCE [LARGE SCALE GENOMIC DNA]</scope>
    <source>
        <strain evidence="2 3">CBS 109695</strain>
    </source>
</reference>
<sequence length="80" mass="9162">MWLERELRDVMRIGMELLKPRVEGLGLQRQQGAEQVTVSSTSGSDSTWSSLRQDPKPPRTRRSRHTKFSDPSTNSVARHD</sequence>
<accession>A0A166EP90</accession>
<organism evidence="2 3">
    <name type="scientific">Athelia psychrophila</name>
    <dbReference type="NCBI Taxonomy" id="1759441"/>
    <lineage>
        <taxon>Eukaryota</taxon>
        <taxon>Fungi</taxon>
        <taxon>Dikarya</taxon>
        <taxon>Basidiomycota</taxon>
        <taxon>Agaricomycotina</taxon>
        <taxon>Agaricomycetes</taxon>
        <taxon>Agaricomycetidae</taxon>
        <taxon>Atheliales</taxon>
        <taxon>Atheliaceae</taxon>
        <taxon>Athelia</taxon>
    </lineage>
</organism>
<feature type="non-terminal residue" evidence="2">
    <location>
        <position position="1"/>
    </location>
</feature>
<evidence type="ECO:0000256" key="1">
    <source>
        <dbReference type="SAM" id="MobiDB-lite"/>
    </source>
</evidence>